<dbReference type="InParanoid" id="A0A6J2UQ66"/>
<evidence type="ECO:0000256" key="2">
    <source>
        <dbReference type="ARBA" id="ARBA00007277"/>
    </source>
</evidence>
<evidence type="ECO:0000256" key="8">
    <source>
        <dbReference type="SAM" id="Phobius"/>
    </source>
</evidence>
<dbReference type="GO" id="GO:0005886">
    <property type="term" value="C:plasma membrane"/>
    <property type="evidence" value="ECO:0007669"/>
    <property type="project" value="TreeGrafter"/>
</dbReference>
<dbReference type="Proteomes" id="UP000504632">
    <property type="component" value="Chromosome 2"/>
</dbReference>
<dbReference type="InterPro" id="IPR030395">
    <property type="entry name" value="GP_PDE_dom"/>
</dbReference>
<keyword evidence="6 8" id="KW-0472">Membrane</keyword>
<dbReference type="PROSITE" id="PS51704">
    <property type="entry name" value="GP_PDE"/>
    <property type="match status" value="1"/>
</dbReference>
<evidence type="ECO:0000256" key="1">
    <source>
        <dbReference type="ARBA" id="ARBA00004141"/>
    </source>
</evidence>
<accession>A0A6J2UQ66</accession>
<dbReference type="AlphaFoldDB" id="A0A6J2UQ66"/>
<dbReference type="CTD" id="54857"/>
<feature type="transmembrane region" description="Helical" evidence="8">
    <location>
        <begin position="149"/>
        <end position="170"/>
    </location>
</feature>
<dbReference type="PANTHER" id="PTHR23344:SF1">
    <property type="entry name" value="GLYCEROPHOSPHOINOSITOL INOSITOLPHOSPHODIESTERASE GDPD2"/>
    <property type="match status" value="1"/>
</dbReference>
<dbReference type="SUPFAM" id="SSF51695">
    <property type="entry name" value="PLC-like phosphodiesterases"/>
    <property type="match status" value="1"/>
</dbReference>
<evidence type="ECO:0000256" key="3">
    <source>
        <dbReference type="ARBA" id="ARBA00022692"/>
    </source>
</evidence>
<reference evidence="11" key="1">
    <citation type="submission" date="2025-08" db="UniProtKB">
        <authorList>
            <consortium name="RefSeq"/>
        </authorList>
    </citation>
    <scope>IDENTIFICATION</scope>
</reference>
<dbReference type="GO" id="GO:0008889">
    <property type="term" value="F:glycerophosphodiester phosphodiesterase activity"/>
    <property type="evidence" value="ECO:0007669"/>
    <property type="project" value="TreeGrafter"/>
</dbReference>
<keyword evidence="5 8" id="KW-1133">Transmembrane helix</keyword>
<dbReference type="GeneID" id="115805074"/>
<organism evidence="10 11">
    <name type="scientific">Chanos chanos</name>
    <name type="common">Milkfish</name>
    <name type="synonym">Mugil chanos</name>
    <dbReference type="NCBI Taxonomy" id="29144"/>
    <lineage>
        <taxon>Eukaryota</taxon>
        <taxon>Metazoa</taxon>
        <taxon>Chordata</taxon>
        <taxon>Craniata</taxon>
        <taxon>Vertebrata</taxon>
        <taxon>Euteleostomi</taxon>
        <taxon>Actinopterygii</taxon>
        <taxon>Neopterygii</taxon>
        <taxon>Teleostei</taxon>
        <taxon>Ostariophysi</taxon>
        <taxon>Gonorynchiformes</taxon>
        <taxon>Chanidae</taxon>
        <taxon>Chanos</taxon>
    </lineage>
</organism>
<sequence length="551" mass="63081">MSRRESPCRICFRGIYSCHWRRARRSEPKCPCCWFTALSVAAVLTLIWMYICFVAFNDQNDVNWKGFKILGMWVDWYFILIILSAVLASYCLLLLLFALFQLALREPLDLHWLHKVLLFLGSVIVVLGIVGIIFQWKEVLPTIPLSLQATAPFLHLGVIVALTLISWLVFRSYHRAKRTVSKVLIMVAFIGVSVAVFLCPLLIRSPCLIDTLPQKPALVGHRGAPMLAPENTMMSFRKSMECDVTAFETDVLLSKDNVSFLMHDHDSKFLRRTTNIGLNESGESTDYYWRDLKKLNAGEWFLKMDPFRSLSSLSEADKDEARNQIIPSLNDLLNLAKNNNISLIFDMKNATENNSHVHHTVQTILDSNISQDLIWWLPPVDRDHVKIAAPGFRQVYTNVSQMEVSGGNFLNMKYSALSTEEIRNLRSRNISVNLWTVNERWLFSLAWCSGVSSVTTNACHLLKDMSKPDWHLRPTLYRNIWISADIVSLLFMCIFFLLQWSLDSSIKSQQSPLMTERASRRLRAMKKGTGSALLPPLDDTMYCLPSHQPLE</sequence>
<feature type="domain" description="GP-PDE" evidence="9">
    <location>
        <begin position="216"/>
        <end position="466"/>
    </location>
</feature>
<gene>
    <name evidence="11" type="primary">gdpd2</name>
</gene>
<feature type="transmembrane region" description="Helical" evidence="8">
    <location>
        <begin position="116"/>
        <end position="137"/>
    </location>
</feature>
<keyword evidence="10" id="KW-1185">Reference proteome</keyword>
<proteinExistence type="inferred from homology"/>
<evidence type="ECO:0000256" key="6">
    <source>
        <dbReference type="ARBA" id="ARBA00023136"/>
    </source>
</evidence>
<comment type="subcellular location">
    <subcellularLocation>
        <location evidence="1">Membrane</location>
        <topology evidence="1">Multi-pass membrane protein</topology>
    </subcellularLocation>
</comment>
<feature type="transmembrane region" description="Helical" evidence="8">
    <location>
        <begin position="480"/>
        <end position="502"/>
    </location>
</feature>
<keyword evidence="7" id="KW-0325">Glycoprotein</keyword>
<dbReference type="GO" id="GO:0006629">
    <property type="term" value="P:lipid metabolic process"/>
    <property type="evidence" value="ECO:0007669"/>
    <property type="project" value="InterPro"/>
</dbReference>
<protein>
    <submittedName>
        <fullName evidence="11">Glycerophosphoinositol inositolphosphodiesterase GDPD2</fullName>
    </submittedName>
</protein>
<evidence type="ECO:0000313" key="11">
    <source>
        <dbReference type="RefSeq" id="XP_030621417.1"/>
    </source>
</evidence>
<evidence type="ECO:0000256" key="5">
    <source>
        <dbReference type="ARBA" id="ARBA00022989"/>
    </source>
</evidence>
<dbReference type="Pfam" id="PF03009">
    <property type="entry name" value="GDPD"/>
    <property type="match status" value="1"/>
</dbReference>
<evidence type="ECO:0000256" key="7">
    <source>
        <dbReference type="ARBA" id="ARBA00023180"/>
    </source>
</evidence>
<dbReference type="RefSeq" id="XP_030621417.1">
    <property type="nucleotide sequence ID" value="XM_030765557.1"/>
</dbReference>
<dbReference type="Gene3D" id="3.20.20.190">
    <property type="entry name" value="Phosphatidylinositol (PI) phosphodiesterase"/>
    <property type="match status" value="1"/>
</dbReference>
<dbReference type="InterPro" id="IPR017946">
    <property type="entry name" value="PLC-like_Pdiesterase_TIM-brl"/>
</dbReference>
<feature type="transmembrane region" description="Helical" evidence="8">
    <location>
        <begin position="32"/>
        <end position="56"/>
    </location>
</feature>
<name>A0A6J2UQ66_CHACN</name>
<evidence type="ECO:0000259" key="9">
    <source>
        <dbReference type="PROSITE" id="PS51704"/>
    </source>
</evidence>
<evidence type="ECO:0000313" key="10">
    <source>
        <dbReference type="Proteomes" id="UP000504632"/>
    </source>
</evidence>
<feature type="transmembrane region" description="Helical" evidence="8">
    <location>
        <begin position="182"/>
        <end position="203"/>
    </location>
</feature>
<evidence type="ECO:0000256" key="4">
    <source>
        <dbReference type="ARBA" id="ARBA00022801"/>
    </source>
</evidence>
<feature type="transmembrane region" description="Helical" evidence="8">
    <location>
        <begin position="76"/>
        <end position="104"/>
    </location>
</feature>
<comment type="similarity">
    <text evidence="2">Belongs to the glycerophosphoryl diester phosphodiesterase family.</text>
</comment>
<dbReference type="OrthoDB" id="1058301at2759"/>
<keyword evidence="3 8" id="KW-0812">Transmembrane</keyword>
<dbReference type="PANTHER" id="PTHR23344">
    <property type="entry name" value="GLYCEROPHOSPHORYL DIESTER PHOSPHODIESTERASE"/>
    <property type="match status" value="1"/>
</dbReference>
<keyword evidence="4" id="KW-0378">Hydrolase</keyword>